<dbReference type="Gene3D" id="3.40.50.10810">
    <property type="entry name" value="Tandem AAA-ATPase domain"/>
    <property type="match status" value="1"/>
</dbReference>
<dbReference type="EMBL" id="BKBW01000025">
    <property type="protein sequence ID" value="GEQ78131.1"/>
    <property type="molecule type" value="Genomic_DNA"/>
</dbReference>
<evidence type="ECO:0000259" key="4">
    <source>
        <dbReference type="PROSITE" id="PS51194"/>
    </source>
</evidence>
<dbReference type="SMART" id="SM00487">
    <property type="entry name" value="DEXDc"/>
    <property type="match status" value="1"/>
</dbReference>
<dbReference type="AlphaFoldDB" id="A0A5A7MMR9"/>
<dbReference type="Pfam" id="PF04851">
    <property type="entry name" value="ResIII"/>
    <property type="match status" value="1"/>
</dbReference>
<dbReference type="PANTHER" id="PTHR45766:SF6">
    <property type="entry name" value="SWI_SNF-RELATED MATRIX-ASSOCIATED ACTIN-DEPENDENT REGULATOR OF CHROMATIN SUBFAMILY A-LIKE PROTEIN 1"/>
    <property type="match status" value="1"/>
</dbReference>
<dbReference type="GO" id="GO:0005524">
    <property type="term" value="F:ATP binding"/>
    <property type="evidence" value="ECO:0007669"/>
    <property type="project" value="InterPro"/>
</dbReference>
<evidence type="ECO:0000313" key="5">
    <source>
        <dbReference type="EMBL" id="GEQ78131.1"/>
    </source>
</evidence>
<dbReference type="GO" id="GO:0031297">
    <property type="term" value="P:replication fork processing"/>
    <property type="evidence" value="ECO:0007669"/>
    <property type="project" value="TreeGrafter"/>
</dbReference>
<dbReference type="InterPro" id="IPR014001">
    <property type="entry name" value="Helicase_ATP-bd"/>
</dbReference>
<accession>A0A5A7MMR9</accession>
<feature type="domain" description="Helicase ATP-binding" evidence="3">
    <location>
        <begin position="48"/>
        <end position="261"/>
    </location>
</feature>
<dbReference type="Pfam" id="PF00271">
    <property type="entry name" value="Helicase_C"/>
    <property type="match status" value="1"/>
</dbReference>
<name>A0A5A7MMR9_COMTE</name>
<evidence type="ECO:0008006" key="7">
    <source>
        <dbReference type="Google" id="ProtNLM"/>
    </source>
</evidence>
<dbReference type="SUPFAM" id="SSF52540">
    <property type="entry name" value="P-loop containing nucleoside triphosphate hydrolases"/>
    <property type="match status" value="2"/>
</dbReference>
<dbReference type="InterPro" id="IPR006935">
    <property type="entry name" value="Helicase/UvrB_N"/>
</dbReference>
<feature type="region of interest" description="Disordered" evidence="2">
    <location>
        <begin position="869"/>
        <end position="899"/>
    </location>
</feature>
<evidence type="ECO:0000259" key="3">
    <source>
        <dbReference type="PROSITE" id="PS51192"/>
    </source>
</evidence>
<dbReference type="InterPro" id="IPR038718">
    <property type="entry name" value="SNF2-like_sf"/>
</dbReference>
<evidence type="ECO:0000256" key="2">
    <source>
        <dbReference type="SAM" id="MobiDB-lite"/>
    </source>
</evidence>
<dbReference type="Proteomes" id="UP000323105">
    <property type="component" value="Unassembled WGS sequence"/>
</dbReference>
<dbReference type="RefSeq" id="WP_149357350.1">
    <property type="nucleotide sequence ID" value="NZ_BKBW01000025.1"/>
</dbReference>
<keyword evidence="1" id="KW-0378">Hydrolase</keyword>
<feature type="domain" description="Helicase C-terminal" evidence="4">
    <location>
        <begin position="670"/>
        <end position="830"/>
    </location>
</feature>
<reference evidence="5 6" key="1">
    <citation type="journal article" date="2019" name="Microbiol. Resour. Announc.">
        <title>Draft Genome Sequence of Comamonas testosteroni TA441, a Bacterium That Has a Cryptic Phenol Degradation Gene Cluster.</title>
        <authorList>
            <person name="Arai H."/>
            <person name="Ishii M."/>
        </authorList>
    </citation>
    <scope>NUCLEOTIDE SEQUENCE [LARGE SCALE GENOMIC DNA]</scope>
    <source>
        <strain evidence="5 6">TA441</strain>
    </source>
</reference>
<proteinExistence type="predicted"/>
<dbReference type="GO" id="GO:0003677">
    <property type="term" value="F:DNA binding"/>
    <property type="evidence" value="ECO:0007669"/>
    <property type="project" value="InterPro"/>
</dbReference>
<sequence>MDAERWGALTPELVSGFITFDREHADWTYRKGDPAMAARQAEGVAGLWNKLGRHRAALLADEVGTGKTLQALGVMALLWKAKPDACVLVMAPNRDICRHWEREYAKFVRTHYKQSDDVVRRVRDGEPVHGARLAWSLAELAQAVEERRHRLFVTTIYSLSGLMRDEHDEGMDKLQGAAIAAARIHRRLKAALGGRGFDLLVVDEAHYFRNSRGKSQRARAAREFFGRPEDRLGERALLMTATPSHASMHDVAAILGYVTEVGEDKPEALLKKYTLRRLRRMKGRDGSYDKYGYRHERAVASDLIHDPAAELFFALYQKLLVSKEVQDGRRFLYGYLEGFESFKVQASEAEQETEEDVAKRDFQGAPDTEILIRLARMHESLGGLPAHPKYDALVNACVPADVFDAGVDVHEHKHLVFVRRIPSVREIVARVNVAYDRQMGQRIVQALAPDDTGRLLKRWEASHWSREVFNRHFGGHGEADDAMLLEGNDAAAEEHADTDANVHSKVADLFVVKKTGAQRSTDASNFSLRLRKPESLFSLLLEPASDYKAGTYGYHYRKQSGDRLRDEYASAALEARGAGEKRGVGVVVDEKLDFTKPMPTLWGLMYRQLDAADRERIDRLAREPAKAESFGRYLKNGFLFASPVIVELYCWYAEFRQRGEAGDAQQRYLALVDFLDSGLKDSLAFAYFRAALQTFDALWENVPDEDRQGWHKLTGLSSPAFYASGAVKDRQRLILGFNSPFYPNVLAATSVLQEGVNMHLQCRKVHHYGIAWTPGDNEQRVGRVDRLFGKVNALLERDGRAELAIQYPYLARSFDEEQLASFVREKHLVEERMDACRQLPIGAEIDLRRASDAWRSYLRTPREDMIESNLVDPYPYDPKEEGPDSVYTPHLAERRAEDP</sequence>
<comment type="caution">
    <text evidence="5">The sequence shown here is derived from an EMBL/GenBank/DDBJ whole genome shotgun (WGS) entry which is preliminary data.</text>
</comment>
<dbReference type="InterPro" id="IPR027417">
    <property type="entry name" value="P-loop_NTPase"/>
</dbReference>
<gene>
    <name evidence="5" type="ORF">CTTA_5136</name>
</gene>
<dbReference type="PROSITE" id="PS51194">
    <property type="entry name" value="HELICASE_CTER"/>
    <property type="match status" value="1"/>
</dbReference>
<dbReference type="GO" id="GO:0006281">
    <property type="term" value="P:DNA repair"/>
    <property type="evidence" value="ECO:0007669"/>
    <property type="project" value="TreeGrafter"/>
</dbReference>
<dbReference type="GO" id="GO:0016787">
    <property type="term" value="F:hydrolase activity"/>
    <property type="evidence" value="ECO:0007669"/>
    <property type="project" value="UniProtKB-KW"/>
</dbReference>
<dbReference type="SMART" id="SM00490">
    <property type="entry name" value="HELICc"/>
    <property type="match status" value="1"/>
</dbReference>
<protein>
    <recommendedName>
        <fullName evidence="7">DEAD/DEAH box helicase</fullName>
    </recommendedName>
</protein>
<dbReference type="PANTHER" id="PTHR45766">
    <property type="entry name" value="DNA ANNEALING HELICASE AND ENDONUCLEASE ZRANB3 FAMILY MEMBER"/>
    <property type="match status" value="1"/>
</dbReference>
<dbReference type="PROSITE" id="PS51192">
    <property type="entry name" value="HELICASE_ATP_BIND_1"/>
    <property type="match status" value="1"/>
</dbReference>
<evidence type="ECO:0000256" key="1">
    <source>
        <dbReference type="ARBA" id="ARBA00022801"/>
    </source>
</evidence>
<organism evidence="5 6">
    <name type="scientific">Comamonas testosteroni</name>
    <name type="common">Pseudomonas testosteroni</name>
    <dbReference type="NCBI Taxonomy" id="285"/>
    <lineage>
        <taxon>Bacteria</taxon>
        <taxon>Pseudomonadati</taxon>
        <taxon>Pseudomonadota</taxon>
        <taxon>Betaproteobacteria</taxon>
        <taxon>Burkholderiales</taxon>
        <taxon>Comamonadaceae</taxon>
        <taxon>Comamonas</taxon>
    </lineage>
</organism>
<dbReference type="Gene3D" id="3.40.50.300">
    <property type="entry name" value="P-loop containing nucleotide triphosphate hydrolases"/>
    <property type="match status" value="1"/>
</dbReference>
<evidence type="ECO:0000313" key="6">
    <source>
        <dbReference type="Proteomes" id="UP000323105"/>
    </source>
</evidence>
<dbReference type="InterPro" id="IPR001650">
    <property type="entry name" value="Helicase_C-like"/>
</dbReference>